<dbReference type="AlphaFoldDB" id="A0A2M7QI70"/>
<evidence type="ECO:0000313" key="2">
    <source>
        <dbReference type="Proteomes" id="UP000229401"/>
    </source>
</evidence>
<name>A0A2M7QI70_9BACT</name>
<comment type="caution">
    <text evidence="1">The sequence shown here is derived from an EMBL/GenBank/DDBJ whole genome shotgun (WGS) entry which is preliminary data.</text>
</comment>
<organism evidence="1 2">
    <name type="scientific">Candidatus Roizmanbacteria bacterium CG_4_10_14_0_8_um_filter_33_9</name>
    <dbReference type="NCBI Taxonomy" id="1974826"/>
    <lineage>
        <taxon>Bacteria</taxon>
        <taxon>Candidatus Roizmaniibacteriota</taxon>
    </lineage>
</organism>
<dbReference type="Pfam" id="PF19927">
    <property type="entry name" value="DUF6390"/>
    <property type="match status" value="1"/>
</dbReference>
<protein>
    <submittedName>
        <fullName evidence="1">Uncharacterized protein</fullName>
    </submittedName>
</protein>
<proteinExistence type="predicted"/>
<dbReference type="EMBL" id="PFLI01000108">
    <property type="protein sequence ID" value="PIY72003.1"/>
    <property type="molecule type" value="Genomic_DNA"/>
</dbReference>
<gene>
    <name evidence="1" type="ORF">COY87_03190</name>
</gene>
<evidence type="ECO:0000313" key="1">
    <source>
        <dbReference type="EMBL" id="PIY72003.1"/>
    </source>
</evidence>
<dbReference type="Proteomes" id="UP000229401">
    <property type="component" value="Unassembled WGS sequence"/>
</dbReference>
<dbReference type="InterPro" id="IPR045660">
    <property type="entry name" value="DUF6390"/>
</dbReference>
<accession>A0A2M7QI70</accession>
<sequence>MNKQGLLLCAKYSVAPNFFGYCGPDENKSLTDHLKEGIADQEVQSILSEFETLYLNLTLIAKENNISDKFDKKVVEAYWLGNQLLQHISSKDYSYLLDEKFHLAKKLGNKGLNILTHKLNTQKIYPHHSFHVFNIFKRTGNDPSFHTLRTMDECRIGWGRVIKSQISKFKSQNGKTDVIVMVETKPLLLKDNKLMLGNAIKKESKINYKDTLLCVDLKQGDWVSFHWGHVCDKLTLSQVKNLKYYTQKAIDFYNE</sequence>
<reference evidence="2" key="1">
    <citation type="submission" date="2017-09" db="EMBL/GenBank/DDBJ databases">
        <title>Depth-based differentiation of microbial function through sediment-hosted aquifers and enrichment of novel symbionts in the deep terrestrial subsurface.</title>
        <authorList>
            <person name="Probst A.J."/>
            <person name="Ladd B."/>
            <person name="Jarett J.K."/>
            <person name="Geller-Mcgrath D.E."/>
            <person name="Sieber C.M.K."/>
            <person name="Emerson J.B."/>
            <person name="Anantharaman K."/>
            <person name="Thomas B.C."/>
            <person name="Malmstrom R."/>
            <person name="Stieglmeier M."/>
            <person name="Klingl A."/>
            <person name="Woyke T."/>
            <person name="Ryan C.M."/>
            <person name="Banfield J.F."/>
        </authorList>
    </citation>
    <scope>NUCLEOTIDE SEQUENCE [LARGE SCALE GENOMIC DNA]</scope>
</reference>